<sequence>MDDLPSGYRRATPDDAGPLTDLVDIAGEGLASYLWAKQAQDGEAPQDVGRRRAIRDEGSFSFRNAVVADDGQRIMAALIGYPLADAPEPIPDDFPPMFVPMQELENLAAGTWYVNALAAYPESRGHGHGTALLGVAERLARSAGKRGVSMIVSDANPGAWRLYERCGFKAVESRPMVKKGWDNPGSTWTLLMRVF</sequence>
<evidence type="ECO:0000259" key="3">
    <source>
        <dbReference type="PROSITE" id="PS51186"/>
    </source>
</evidence>
<keyword evidence="2" id="KW-0012">Acyltransferase</keyword>
<dbReference type="RefSeq" id="WP_139074600.1">
    <property type="nucleotide sequence ID" value="NZ_VDFU01000001.1"/>
</dbReference>
<accession>A0A5C4N5B6</accession>
<dbReference type="InterPro" id="IPR016181">
    <property type="entry name" value="Acyl_CoA_acyltransferase"/>
</dbReference>
<evidence type="ECO:0000256" key="2">
    <source>
        <dbReference type="ARBA" id="ARBA00023315"/>
    </source>
</evidence>
<dbReference type="Proteomes" id="UP000305887">
    <property type="component" value="Unassembled WGS sequence"/>
</dbReference>
<dbReference type="OrthoDB" id="9788924at2"/>
<reference evidence="4 5" key="1">
    <citation type="submission" date="2019-06" db="EMBL/GenBank/DDBJ databases">
        <title>YIM 131921 draft genome.</title>
        <authorList>
            <person name="Jiang L."/>
        </authorList>
    </citation>
    <scope>NUCLEOTIDE SEQUENCE [LARGE SCALE GENOMIC DNA]</scope>
    <source>
        <strain evidence="4 5">YIM 131921</strain>
    </source>
</reference>
<dbReference type="EMBL" id="VDFU01000001">
    <property type="protein sequence ID" value="TNC52818.1"/>
    <property type="molecule type" value="Genomic_DNA"/>
</dbReference>
<name>A0A5C4N5B6_9RHOB</name>
<protein>
    <submittedName>
        <fullName evidence="4">GNAT family N-acetyltransferase</fullName>
    </submittedName>
</protein>
<keyword evidence="5" id="KW-1185">Reference proteome</keyword>
<gene>
    <name evidence="4" type="ORF">FHG66_00540</name>
</gene>
<dbReference type="AlphaFoldDB" id="A0A5C4N5B6"/>
<organism evidence="4 5">
    <name type="scientific">Rubellimicrobium rubrum</name>
    <dbReference type="NCBI Taxonomy" id="2585369"/>
    <lineage>
        <taxon>Bacteria</taxon>
        <taxon>Pseudomonadati</taxon>
        <taxon>Pseudomonadota</taxon>
        <taxon>Alphaproteobacteria</taxon>
        <taxon>Rhodobacterales</taxon>
        <taxon>Roseobacteraceae</taxon>
        <taxon>Rubellimicrobium</taxon>
    </lineage>
</organism>
<dbReference type="InterPro" id="IPR050832">
    <property type="entry name" value="Bact_Acetyltransf"/>
</dbReference>
<dbReference type="SUPFAM" id="SSF55729">
    <property type="entry name" value="Acyl-CoA N-acyltransferases (Nat)"/>
    <property type="match status" value="1"/>
</dbReference>
<feature type="domain" description="N-acetyltransferase" evidence="3">
    <location>
        <begin position="6"/>
        <end position="195"/>
    </location>
</feature>
<comment type="caution">
    <text evidence="4">The sequence shown here is derived from an EMBL/GenBank/DDBJ whole genome shotgun (WGS) entry which is preliminary data.</text>
</comment>
<dbReference type="PROSITE" id="PS51186">
    <property type="entry name" value="GNAT"/>
    <property type="match status" value="1"/>
</dbReference>
<dbReference type="Pfam" id="PF00583">
    <property type="entry name" value="Acetyltransf_1"/>
    <property type="match status" value="1"/>
</dbReference>
<keyword evidence="1 4" id="KW-0808">Transferase</keyword>
<proteinExistence type="predicted"/>
<dbReference type="InterPro" id="IPR000182">
    <property type="entry name" value="GNAT_dom"/>
</dbReference>
<evidence type="ECO:0000256" key="1">
    <source>
        <dbReference type="ARBA" id="ARBA00022679"/>
    </source>
</evidence>
<evidence type="ECO:0000313" key="4">
    <source>
        <dbReference type="EMBL" id="TNC52818.1"/>
    </source>
</evidence>
<dbReference type="GO" id="GO:0016747">
    <property type="term" value="F:acyltransferase activity, transferring groups other than amino-acyl groups"/>
    <property type="evidence" value="ECO:0007669"/>
    <property type="project" value="InterPro"/>
</dbReference>
<dbReference type="PANTHER" id="PTHR43877">
    <property type="entry name" value="AMINOALKYLPHOSPHONATE N-ACETYLTRANSFERASE-RELATED-RELATED"/>
    <property type="match status" value="1"/>
</dbReference>
<dbReference type="Gene3D" id="3.40.630.30">
    <property type="match status" value="1"/>
</dbReference>
<dbReference type="CDD" id="cd04301">
    <property type="entry name" value="NAT_SF"/>
    <property type="match status" value="1"/>
</dbReference>
<evidence type="ECO:0000313" key="5">
    <source>
        <dbReference type="Proteomes" id="UP000305887"/>
    </source>
</evidence>